<evidence type="ECO:0000256" key="4">
    <source>
        <dbReference type="ARBA" id="ARBA00022643"/>
    </source>
</evidence>
<evidence type="ECO:0000256" key="5">
    <source>
        <dbReference type="ARBA" id="ARBA00038292"/>
    </source>
</evidence>
<dbReference type="InterPro" id="IPR029039">
    <property type="entry name" value="Flavoprotein-like_sf"/>
</dbReference>
<keyword evidence="3" id="KW-0285">Flavoprotein</keyword>
<evidence type="ECO:0000256" key="1">
    <source>
        <dbReference type="ARBA" id="ARBA00001917"/>
    </source>
</evidence>
<keyword evidence="4" id="KW-0288">FMN</keyword>
<dbReference type="AlphaFoldDB" id="A0A0U3CHV0"/>
<accession>A0A0U3CHV0</accession>
<dbReference type="RefSeq" id="WP_058738471.1">
    <property type="nucleotide sequence ID" value="NZ_CP011266.1"/>
</dbReference>
<dbReference type="PATRIC" id="fig|230361.4.peg.336"/>
<dbReference type="GeneID" id="26735295"/>
<gene>
    <name evidence="7" type="ORF">sm9_0322</name>
</gene>
<protein>
    <submittedName>
        <fullName evidence="7">NADPH-dependent FMN reductase</fullName>
    </submittedName>
</protein>
<comment type="cofactor">
    <cofactor evidence="1">
        <name>FMN</name>
        <dbReference type="ChEBI" id="CHEBI:58210"/>
    </cofactor>
</comment>
<evidence type="ECO:0000313" key="7">
    <source>
        <dbReference type="EMBL" id="ALT68124.1"/>
    </source>
</evidence>
<keyword evidence="8" id="KW-1185">Reference proteome</keyword>
<dbReference type="Pfam" id="PF03358">
    <property type="entry name" value="FMN_red"/>
    <property type="match status" value="1"/>
</dbReference>
<dbReference type="InterPro" id="IPR005025">
    <property type="entry name" value="FMN_Rdtase-like_dom"/>
</dbReference>
<dbReference type="GO" id="GO:0016491">
    <property type="term" value="F:oxidoreductase activity"/>
    <property type="evidence" value="ECO:0007669"/>
    <property type="project" value="InterPro"/>
</dbReference>
<name>A0A0U3CHV0_9EURY</name>
<dbReference type="Gene3D" id="3.40.50.360">
    <property type="match status" value="1"/>
</dbReference>
<feature type="domain" description="NADPH-dependent FMN reductase-like" evidence="6">
    <location>
        <begin position="1"/>
        <end position="128"/>
    </location>
</feature>
<dbReference type="KEGG" id="mmil:sm9_0322"/>
<dbReference type="PANTHER" id="PTHR43278">
    <property type="entry name" value="NAD(P)H-DEPENDENT FMN-CONTAINING OXIDOREDUCTASE YWQN-RELATED"/>
    <property type="match status" value="1"/>
</dbReference>
<dbReference type="SUPFAM" id="SSF52218">
    <property type="entry name" value="Flavoproteins"/>
    <property type="match status" value="1"/>
</dbReference>
<comment type="cofactor">
    <cofactor evidence="2">
        <name>[4Fe-4S] cluster</name>
        <dbReference type="ChEBI" id="CHEBI:49883"/>
    </cofactor>
</comment>
<proteinExistence type="inferred from homology"/>
<dbReference type="OrthoDB" id="9059at2157"/>
<dbReference type="PANTHER" id="PTHR43278:SF2">
    <property type="entry name" value="IRON-SULFUR FLAVOPROTEIN"/>
    <property type="match status" value="1"/>
</dbReference>
<dbReference type="EMBL" id="CP011266">
    <property type="protein sequence ID" value="ALT68124.1"/>
    <property type="molecule type" value="Genomic_DNA"/>
</dbReference>
<evidence type="ECO:0000256" key="2">
    <source>
        <dbReference type="ARBA" id="ARBA00001966"/>
    </source>
</evidence>
<dbReference type="InterPro" id="IPR051796">
    <property type="entry name" value="ISF_SsuE-like"/>
</dbReference>
<comment type="similarity">
    <text evidence="5">Belongs to the SsuE family. Isf subfamily.</text>
</comment>
<dbReference type="Proteomes" id="UP000067738">
    <property type="component" value="Chromosome"/>
</dbReference>
<evidence type="ECO:0000313" key="8">
    <source>
        <dbReference type="Proteomes" id="UP000067738"/>
    </source>
</evidence>
<evidence type="ECO:0000256" key="3">
    <source>
        <dbReference type="ARBA" id="ARBA00022630"/>
    </source>
</evidence>
<sequence>MKYLIINGSPRKQNTYKAIQIAKNNIEGEFEEINLLNEEIPMCIGCQNCIMKGEEKCPHFDKINPIIQKINECDGLIISSPVYAMNVTALLKNLFDHTAYLYHRPRFFTKKALIVVTSAGAGQKDVAKYIDETLRHWGFNKTYIIAQAIGDGNFNESKISKTSEQFFKDVTTKKLHSPKLNDIIFFDVWKTMAKSQNSIEKDKEYWNETELINYDFAPEIKLGIFKKIFSKLTFFMMQMVIK</sequence>
<reference evidence="7 8" key="1">
    <citation type="submission" date="2015-04" db="EMBL/GenBank/DDBJ databases">
        <title>The complete genome sequence of the rumen methanogen Methanobrevibacter millerae SM9.</title>
        <authorList>
            <person name="Leahy S.C."/>
            <person name="Kelly W.J."/>
            <person name="Pacheco D.M."/>
            <person name="Li D."/>
            <person name="Altermann E."/>
            <person name="Attwood G.T."/>
        </authorList>
    </citation>
    <scope>NUCLEOTIDE SEQUENCE [LARGE SCALE GENOMIC DNA]</scope>
    <source>
        <strain evidence="7 8">SM9</strain>
    </source>
</reference>
<evidence type="ECO:0000259" key="6">
    <source>
        <dbReference type="Pfam" id="PF03358"/>
    </source>
</evidence>
<organism evidence="7 8">
    <name type="scientific">Methanobrevibacter millerae</name>
    <dbReference type="NCBI Taxonomy" id="230361"/>
    <lineage>
        <taxon>Archaea</taxon>
        <taxon>Methanobacteriati</taxon>
        <taxon>Methanobacteriota</taxon>
        <taxon>Methanomada group</taxon>
        <taxon>Methanobacteria</taxon>
        <taxon>Methanobacteriales</taxon>
        <taxon>Methanobacteriaceae</taxon>
        <taxon>Methanobrevibacter</taxon>
    </lineage>
</organism>